<dbReference type="Proteomes" id="UP001457282">
    <property type="component" value="Unassembled WGS sequence"/>
</dbReference>
<accession>A0AAW1XZD1</accession>
<evidence type="ECO:0000313" key="1">
    <source>
        <dbReference type="EMBL" id="KAK9941621.1"/>
    </source>
</evidence>
<comment type="caution">
    <text evidence="1">The sequence shown here is derived from an EMBL/GenBank/DDBJ whole genome shotgun (WGS) entry which is preliminary data.</text>
</comment>
<evidence type="ECO:0000313" key="2">
    <source>
        <dbReference type="Proteomes" id="UP001457282"/>
    </source>
</evidence>
<dbReference type="AlphaFoldDB" id="A0AAW1XZD1"/>
<gene>
    <name evidence="1" type="ORF">M0R45_007323</name>
</gene>
<keyword evidence="2" id="KW-1185">Reference proteome</keyword>
<proteinExistence type="predicted"/>
<reference evidence="1 2" key="1">
    <citation type="journal article" date="2023" name="G3 (Bethesda)">
        <title>A chromosome-length genome assembly and annotation of blackberry (Rubus argutus, cv. 'Hillquist').</title>
        <authorList>
            <person name="Bruna T."/>
            <person name="Aryal R."/>
            <person name="Dudchenko O."/>
            <person name="Sargent D.J."/>
            <person name="Mead D."/>
            <person name="Buti M."/>
            <person name="Cavallini A."/>
            <person name="Hytonen T."/>
            <person name="Andres J."/>
            <person name="Pham M."/>
            <person name="Weisz D."/>
            <person name="Mascagni F."/>
            <person name="Usai G."/>
            <person name="Natali L."/>
            <person name="Bassil N."/>
            <person name="Fernandez G.E."/>
            <person name="Lomsadze A."/>
            <person name="Armour M."/>
            <person name="Olukolu B."/>
            <person name="Poorten T."/>
            <person name="Britton C."/>
            <person name="Davik J."/>
            <person name="Ashrafi H."/>
            <person name="Aiden E.L."/>
            <person name="Borodovsky M."/>
            <person name="Worthington M."/>
        </authorList>
    </citation>
    <scope>NUCLEOTIDE SEQUENCE [LARGE SCALE GENOMIC DNA]</scope>
    <source>
        <strain evidence="1">PI 553951</strain>
    </source>
</reference>
<organism evidence="1 2">
    <name type="scientific">Rubus argutus</name>
    <name type="common">Southern blackberry</name>
    <dbReference type="NCBI Taxonomy" id="59490"/>
    <lineage>
        <taxon>Eukaryota</taxon>
        <taxon>Viridiplantae</taxon>
        <taxon>Streptophyta</taxon>
        <taxon>Embryophyta</taxon>
        <taxon>Tracheophyta</taxon>
        <taxon>Spermatophyta</taxon>
        <taxon>Magnoliopsida</taxon>
        <taxon>eudicotyledons</taxon>
        <taxon>Gunneridae</taxon>
        <taxon>Pentapetalae</taxon>
        <taxon>rosids</taxon>
        <taxon>fabids</taxon>
        <taxon>Rosales</taxon>
        <taxon>Rosaceae</taxon>
        <taxon>Rosoideae</taxon>
        <taxon>Rosoideae incertae sedis</taxon>
        <taxon>Rubus</taxon>
    </lineage>
</organism>
<name>A0AAW1XZD1_RUBAR</name>
<sequence length="91" mass="10501">MKQGEEKEFLFVEKLPDGQVYCLCPLPGVKESEIFQVLDTTRKGSKKKWLPLQAPPADKYPKMGVILIRTERTTLMSPNRKMDGHPRHHLL</sequence>
<dbReference type="EMBL" id="JBEDUW010000002">
    <property type="protein sequence ID" value="KAK9941621.1"/>
    <property type="molecule type" value="Genomic_DNA"/>
</dbReference>
<protein>
    <submittedName>
        <fullName evidence="1">Uncharacterized protein</fullName>
    </submittedName>
</protein>